<sequence>MCFRSSSDVQEKYPPPRRSKKRQDYDSYIRDFQKSQERRSSYTKRDKSSSGRGTTYTNPVCSLGGGAASGCAGSGGGGGC</sequence>
<dbReference type="EMBL" id="JAPQKR010000015">
    <property type="protein sequence ID" value="KAJ5194709.1"/>
    <property type="molecule type" value="Genomic_DNA"/>
</dbReference>
<dbReference type="RefSeq" id="XP_058305197.1">
    <property type="nucleotide sequence ID" value="XM_058455209.1"/>
</dbReference>
<comment type="caution">
    <text evidence="2">The sequence shown here is derived from an EMBL/GenBank/DDBJ whole genome shotgun (WGS) entry which is preliminary data.</text>
</comment>
<dbReference type="GeneID" id="83182510"/>
<keyword evidence="3" id="KW-1185">Reference proteome</keyword>
<reference evidence="2" key="2">
    <citation type="journal article" date="2023" name="IMA Fungus">
        <title>Comparative genomic study of the Penicillium genus elucidates a diverse pangenome and 15 lateral gene transfer events.</title>
        <authorList>
            <person name="Petersen C."/>
            <person name="Sorensen T."/>
            <person name="Nielsen M.R."/>
            <person name="Sondergaard T.E."/>
            <person name="Sorensen J.L."/>
            <person name="Fitzpatrick D.A."/>
            <person name="Frisvad J.C."/>
            <person name="Nielsen K.L."/>
        </authorList>
    </citation>
    <scope>NUCLEOTIDE SEQUENCE</scope>
    <source>
        <strain evidence="2">IBT 15544</strain>
    </source>
</reference>
<name>A0A9W9MAI0_9EURO</name>
<dbReference type="Proteomes" id="UP001150904">
    <property type="component" value="Unassembled WGS sequence"/>
</dbReference>
<feature type="compositionally biased region" description="Basic and acidic residues" evidence="1">
    <location>
        <begin position="22"/>
        <end position="49"/>
    </location>
</feature>
<feature type="region of interest" description="Disordered" evidence="1">
    <location>
        <begin position="1"/>
        <end position="80"/>
    </location>
</feature>
<feature type="compositionally biased region" description="Gly residues" evidence="1">
    <location>
        <begin position="63"/>
        <end position="80"/>
    </location>
</feature>
<evidence type="ECO:0000256" key="1">
    <source>
        <dbReference type="SAM" id="MobiDB-lite"/>
    </source>
</evidence>
<evidence type="ECO:0000313" key="3">
    <source>
        <dbReference type="Proteomes" id="UP001150904"/>
    </source>
</evidence>
<evidence type="ECO:0000313" key="2">
    <source>
        <dbReference type="EMBL" id="KAJ5194709.1"/>
    </source>
</evidence>
<proteinExistence type="predicted"/>
<accession>A0A9W9MAI0</accession>
<dbReference type="AlphaFoldDB" id="A0A9W9MAI0"/>
<reference evidence="2" key="1">
    <citation type="submission" date="2022-12" db="EMBL/GenBank/DDBJ databases">
        <authorList>
            <person name="Petersen C."/>
        </authorList>
    </citation>
    <scope>NUCLEOTIDE SEQUENCE</scope>
    <source>
        <strain evidence="2">IBT 15544</strain>
    </source>
</reference>
<feature type="compositionally biased region" description="Polar residues" evidence="1">
    <location>
        <begin position="50"/>
        <end position="60"/>
    </location>
</feature>
<gene>
    <name evidence="2" type="ORF">N7498_008147</name>
</gene>
<protein>
    <submittedName>
        <fullName evidence="2">Uncharacterized protein</fullName>
    </submittedName>
</protein>
<organism evidence="2 3">
    <name type="scientific">Penicillium cinerascens</name>
    <dbReference type="NCBI Taxonomy" id="70096"/>
    <lineage>
        <taxon>Eukaryota</taxon>
        <taxon>Fungi</taxon>
        <taxon>Dikarya</taxon>
        <taxon>Ascomycota</taxon>
        <taxon>Pezizomycotina</taxon>
        <taxon>Eurotiomycetes</taxon>
        <taxon>Eurotiomycetidae</taxon>
        <taxon>Eurotiales</taxon>
        <taxon>Aspergillaceae</taxon>
        <taxon>Penicillium</taxon>
    </lineage>
</organism>